<evidence type="ECO:0000313" key="1">
    <source>
        <dbReference type="EMBL" id="KAK3211585.1"/>
    </source>
</evidence>
<evidence type="ECO:0000313" key="2">
    <source>
        <dbReference type="Proteomes" id="UP001281410"/>
    </source>
</evidence>
<dbReference type="Proteomes" id="UP001281410">
    <property type="component" value="Unassembled WGS sequence"/>
</dbReference>
<accession>A0AAE0AE80</accession>
<protein>
    <submittedName>
        <fullName evidence="1">Uncharacterized protein</fullName>
    </submittedName>
</protein>
<proteinExistence type="predicted"/>
<dbReference type="EMBL" id="JANJYJ010000005">
    <property type="protein sequence ID" value="KAK3211585.1"/>
    <property type="molecule type" value="Genomic_DNA"/>
</dbReference>
<keyword evidence="2" id="KW-1185">Reference proteome</keyword>
<organism evidence="1 2">
    <name type="scientific">Dipteronia sinensis</name>
    <dbReference type="NCBI Taxonomy" id="43782"/>
    <lineage>
        <taxon>Eukaryota</taxon>
        <taxon>Viridiplantae</taxon>
        <taxon>Streptophyta</taxon>
        <taxon>Embryophyta</taxon>
        <taxon>Tracheophyta</taxon>
        <taxon>Spermatophyta</taxon>
        <taxon>Magnoliopsida</taxon>
        <taxon>eudicotyledons</taxon>
        <taxon>Gunneridae</taxon>
        <taxon>Pentapetalae</taxon>
        <taxon>rosids</taxon>
        <taxon>malvids</taxon>
        <taxon>Sapindales</taxon>
        <taxon>Sapindaceae</taxon>
        <taxon>Hippocastanoideae</taxon>
        <taxon>Acereae</taxon>
        <taxon>Dipteronia</taxon>
    </lineage>
</organism>
<gene>
    <name evidence="1" type="ORF">Dsin_016291</name>
</gene>
<dbReference type="AlphaFoldDB" id="A0AAE0AE80"/>
<sequence length="70" mass="8102">MAESESLYKTRKLESYSDMAAAAQQLMLISDEDSSSNVKKISSDDRRENIDQRSRDEITWLKKIEEIFGI</sequence>
<reference evidence="1" key="1">
    <citation type="journal article" date="2023" name="Plant J.">
        <title>Genome sequences and population genomics provide insights into the demographic history, inbreeding, and mutation load of two 'living fossil' tree species of Dipteronia.</title>
        <authorList>
            <person name="Feng Y."/>
            <person name="Comes H.P."/>
            <person name="Chen J."/>
            <person name="Zhu S."/>
            <person name="Lu R."/>
            <person name="Zhang X."/>
            <person name="Li P."/>
            <person name="Qiu J."/>
            <person name="Olsen K.M."/>
            <person name="Qiu Y."/>
        </authorList>
    </citation>
    <scope>NUCLEOTIDE SEQUENCE</scope>
    <source>
        <strain evidence="1">NBL</strain>
    </source>
</reference>
<comment type="caution">
    <text evidence="1">The sequence shown here is derived from an EMBL/GenBank/DDBJ whole genome shotgun (WGS) entry which is preliminary data.</text>
</comment>
<name>A0AAE0AE80_9ROSI</name>